<keyword evidence="3" id="KW-1185">Reference proteome</keyword>
<reference evidence="2 3" key="1">
    <citation type="submission" date="2010-03" db="EMBL/GenBank/DDBJ databases">
        <title>The complete genome of Methanohalophilus mahii DSM 5219.</title>
        <authorList>
            <consortium name="US DOE Joint Genome Institute (JGI-PGF)"/>
            <person name="Lucas S."/>
            <person name="Copeland A."/>
            <person name="Lapidus A."/>
            <person name="Glavina del Rio T."/>
            <person name="Dalin E."/>
            <person name="Tice H."/>
            <person name="Bruce D."/>
            <person name="Goodwin L."/>
            <person name="Pitluck S."/>
            <person name="Kyrpides N."/>
            <person name="Mavromatis K."/>
            <person name="Ivanova N."/>
            <person name="Lykidis A."/>
            <person name="Saunders E."/>
            <person name="Brettin T."/>
            <person name="Detter J.C."/>
            <person name="Han C."/>
            <person name="Land M."/>
            <person name="Hauser L."/>
            <person name="Markowitz V."/>
            <person name="Cheng J.-F."/>
            <person name="Hugenholtz P."/>
            <person name="Woyke T."/>
            <person name="Wu D."/>
            <person name="Spring S."/>
            <person name="Schneider S."/>
            <person name="Schroeder M."/>
            <person name="Klenk H.-P."/>
            <person name="Eisen J.A."/>
        </authorList>
    </citation>
    <scope>NUCLEOTIDE SEQUENCE [LARGE SCALE GENOMIC DNA]</scope>
    <source>
        <strain evidence="3">ATCC 35705 / DSM 5219 / SLP</strain>
    </source>
</reference>
<evidence type="ECO:0000313" key="3">
    <source>
        <dbReference type="Proteomes" id="UP000001059"/>
    </source>
</evidence>
<dbReference type="GO" id="GO:0004519">
    <property type="term" value="F:endonuclease activity"/>
    <property type="evidence" value="ECO:0007669"/>
    <property type="project" value="UniProtKB-KW"/>
</dbReference>
<keyword evidence="2" id="KW-0378">Hydrolase</keyword>
<dbReference type="RefSeq" id="WP_013038148.1">
    <property type="nucleotide sequence ID" value="NC_014002.1"/>
</dbReference>
<dbReference type="AlphaFoldDB" id="D5E7R8"/>
<dbReference type="Pfam" id="PF26348">
    <property type="entry name" value="SRA_ScoMcrA"/>
    <property type="match status" value="1"/>
</dbReference>
<dbReference type="GeneID" id="8983892"/>
<dbReference type="InterPro" id="IPR058712">
    <property type="entry name" value="SRA_ScoMcrA"/>
</dbReference>
<accession>D5E7R8</accession>
<dbReference type="HOGENOM" id="CLU_1891457_0_0_2"/>
<dbReference type="KEGG" id="mmh:Mmah_1711"/>
<keyword evidence="2" id="KW-0540">Nuclease</keyword>
<proteinExistence type="predicted"/>
<dbReference type="Proteomes" id="UP000001059">
    <property type="component" value="Chromosome"/>
</dbReference>
<gene>
    <name evidence="2" type="ordered locus">Mmah_1711</name>
</gene>
<protein>
    <submittedName>
        <fullName evidence="2">HNH endonuclease</fullName>
    </submittedName>
</protein>
<dbReference type="EMBL" id="CP001994">
    <property type="protein sequence ID" value="ADE37206.1"/>
    <property type="molecule type" value="Genomic_DNA"/>
</dbReference>
<name>D5E7R8_METMS</name>
<evidence type="ECO:0000313" key="2">
    <source>
        <dbReference type="EMBL" id="ADE37206.1"/>
    </source>
</evidence>
<feature type="domain" description="ScoMcrA-like SRA" evidence="1">
    <location>
        <begin position="5"/>
        <end position="130"/>
    </location>
</feature>
<keyword evidence="2" id="KW-0255">Endonuclease</keyword>
<sequence length="134" mass="15657">MLREGETYKRSNLHDEYGGNRQGGIASCRKSDMILLFTGNSGKEHGYEDGWKSNYIFHYTGEGQVGDMEFKRGNKSIRDHLKNGKEIYLFEQFGDGFVKCLGEMKYNCHQIREGIDRNNHKRNIIVFELRKKIQ</sequence>
<evidence type="ECO:0000259" key="1">
    <source>
        <dbReference type="Pfam" id="PF26348"/>
    </source>
</evidence>
<organism evidence="2 3">
    <name type="scientific">Methanohalophilus mahii (strain ATCC 35705 / DSM 5219 / SLP)</name>
    <dbReference type="NCBI Taxonomy" id="547558"/>
    <lineage>
        <taxon>Archaea</taxon>
        <taxon>Methanobacteriati</taxon>
        <taxon>Methanobacteriota</taxon>
        <taxon>Stenosarchaea group</taxon>
        <taxon>Methanomicrobia</taxon>
        <taxon>Methanosarcinales</taxon>
        <taxon>Methanosarcinaceae</taxon>
        <taxon>Methanohalophilus</taxon>
    </lineage>
</organism>